<dbReference type="Gene3D" id="2.40.240.20">
    <property type="entry name" value="Hypothetical PUA domain-like, domain 1"/>
    <property type="match status" value="1"/>
</dbReference>
<dbReference type="InterPro" id="IPR029028">
    <property type="entry name" value="Alpha/beta_knot_MTases"/>
</dbReference>
<evidence type="ECO:0000256" key="4">
    <source>
        <dbReference type="ARBA" id="ARBA00022552"/>
    </source>
</evidence>
<dbReference type="InterPro" id="IPR015947">
    <property type="entry name" value="PUA-like_sf"/>
</dbReference>
<dbReference type="NCBIfam" id="TIGR00046">
    <property type="entry name" value="RsmE family RNA methyltransferase"/>
    <property type="match status" value="1"/>
</dbReference>
<dbReference type="SUPFAM" id="SSF75217">
    <property type="entry name" value="alpha/beta knot"/>
    <property type="match status" value="1"/>
</dbReference>
<dbReference type="GO" id="GO:0070042">
    <property type="term" value="F:rRNA (uridine-N3-)-methyltransferase activity"/>
    <property type="evidence" value="ECO:0007669"/>
    <property type="project" value="TreeGrafter"/>
</dbReference>
<reference evidence="13" key="1">
    <citation type="submission" date="2022-10" db="EMBL/GenBank/DDBJ databases">
        <authorList>
            <person name="Kim H.S."/>
            <person name="Kim J.-S."/>
            <person name="Suh M.K."/>
            <person name="Eom M.K."/>
            <person name="Lee J.-S."/>
        </authorList>
    </citation>
    <scope>NUCLEOTIDE SEQUENCE</scope>
    <source>
        <strain evidence="13">LIP-5</strain>
    </source>
</reference>
<comment type="catalytic activity">
    <reaction evidence="9 10">
        <text>uridine(1498) in 16S rRNA + S-adenosyl-L-methionine = N(3)-methyluridine(1498) in 16S rRNA + S-adenosyl-L-homocysteine + H(+)</text>
        <dbReference type="Rhea" id="RHEA:42920"/>
        <dbReference type="Rhea" id="RHEA-COMP:10283"/>
        <dbReference type="Rhea" id="RHEA-COMP:10284"/>
        <dbReference type="ChEBI" id="CHEBI:15378"/>
        <dbReference type="ChEBI" id="CHEBI:57856"/>
        <dbReference type="ChEBI" id="CHEBI:59789"/>
        <dbReference type="ChEBI" id="CHEBI:65315"/>
        <dbReference type="ChEBI" id="CHEBI:74502"/>
        <dbReference type="EC" id="2.1.1.193"/>
    </reaction>
</comment>
<keyword evidence="5 10" id="KW-0489">Methyltransferase</keyword>
<evidence type="ECO:0000256" key="9">
    <source>
        <dbReference type="ARBA" id="ARBA00047944"/>
    </source>
</evidence>
<dbReference type="EMBL" id="JAOTPL010000001">
    <property type="protein sequence ID" value="MCU7693079.1"/>
    <property type="molecule type" value="Genomic_DNA"/>
</dbReference>
<dbReference type="Pfam" id="PF20260">
    <property type="entry name" value="PUA_4"/>
    <property type="match status" value="1"/>
</dbReference>
<evidence type="ECO:0000256" key="8">
    <source>
        <dbReference type="ARBA" id="ARBA00025699"/>
    </source>
</evidence>
<accession>A0AAE3IJX3</accession>
<proteinExistence type="inferred from homology"/>
<dbReference type="EC" id="2.1.1.193" evidence="10"/>
<keyword evidence="7 10" id="KW-0949">S-adenosyl-L-methionine</keyword>
<dbReference type="InterPro" id="IPR046886">
    <property type="entry name" value="RsmE_MTase_dom"/>
</dbReference>
<comment type="subcellular location">
    <subcellularLocation>
        <location evidence="1 10">Cytoplasm</location>
    </subcellularLocation>
</comment>
<keyword evidence="6 10" id="KW-0808">Transferase</keyword>
<dbReference type="GO" id="GO:0005737">
    <property type="term" value="C:cytoplasm"/>
    <property type="evidence" value="ECO:0007669"/>
    <property type="project" value="UniProtKB-SubCell"/>
</dbReference>
<evidence type="ECO:0000313" key="14">
    <source>
        <dbReference type="Proteomes" id="UP001209317"/>
    </source>
</evidence>
<dbReference type="GO" id="GO:0070475">
    <property type="term" value="P:rRNA base methylation"/>
    <property type="evidence" value="ECO:0007669"/>
    <property type="project" value="TreeGrafter"/>
</dbReference>
<evidence type="ECO:0000256" key="2">
    <source>
        <dbReference type="ARBA" id="ARBA00005528"/>
    </source>
</evidence>
<evidence type="ECO:0000313" key="13">
    <source>
        <dbReference type="EMBL" id="MCU7693079.1"/>
    </source>
</evidence>
<dbReference type="SUPFAM" id="SSF88697">
    <property type="entry name" value="PUA domain-like"/>
    <property type="match status" value="1"/>
</dbReference>
<evidence type="ECO:0000259" key="12">
    <source>
        <dbReference type="Pfam" id="PF20260"/>
    </source>
</evidence>
<dbReference type="PANTHER" id="PTHR30027:SF3">
    <property type="entry name" value="16S RRNA (URACIL(1498)-N(3))-METHYLTRANSFERASE"/>
    <property type="match status" value="1"/>
</dbReference>
<evidence type="ECO:0000256" key="6">
    <source>
        <dbReference type="ARBA" id="ARBA00022679"/>
    </source>
</evidence>
<keyword evidence="3 10" id="KW-0963">Cytoplasm</keyword>
<evidence type="ECO:0000259" key="11">
    <source>
        <dbReference type="Pfam" id="PF04452"/>
    </source>
</evidence>
<dbReference type="InterPro" id="IPR046887">
    <property type="entry name" value="RsmE_PUA-like"/>
</dbReference>
<sequence>MQLPFFYEPSVTASGTQFILSENTSRHCAQVLRMREGDKIQLVNGYGLIATVVLEVVNKKNTVVSVWETTQQAPPAKQVHIAVSLLKNPGRFEWFLEKAAEIGVHTITPLICDRTEKHQFRKDRLENILISAMLQSRQAYRAQLADLVQFNSFINQPGSENKFIAHCESSAKKLLYGFCPLKENALMLIGPEGDFSPAEIDAALNAGFQPVSLGETRLRTETAAMYSAVLLSL</sequence>
<dbReference type="InterPro" id="IPR029026">
    <property type="entry name" value="tRNA_m1G_MTases_N"/>
</dbReference>
<evidence type="ECO:0000256" key="3">
    <source>
        <dbReference type="ARBA" id="ARBA00022490"/>
    </source>
</evidence>
<comment type="caution">
    <text evidence="13">The sequence shown here is derived from an EMBL/GenBank/DDBJ whole genome shotgun (WGS) entry which is preliminary data.</text>
</comment>
<feature type="domain" description="Ribosomal RNA small subunit methyltransferase E methyltransferase" evidence="11">
    <location>
        <begin position="77"/>
        <end position="230"/>
    </location>
</feature>
<dbReference type="PIRSF" id="PIRSF015601">
    <property type="entry name" value="MTase_slr0722"/>
    <property type="match status" value="1"/>
</dbReference>
<dbReference type="Gene3D" id="3.40.1280.10">
    <property type="match status" value="1"/>
</dbReference>
<comment type="function">
    <text evidence="8 10">Specifically methylates the N3 position of the uracil ring of uridine 1498 (m3U1498) in 16S rRNA. Acts on the fully assembled 30S ribosomal subunit.</text>
</comment>
<dbReference type="RefSeq" id="WP_263036567.1">
    <property type="nucleotide sequence ID" value="NZ_JAOTPL010000001.1"/>
</dbReference>
<feature type="domain" description="Ribosomal RNA small subunit methyltransferase E PUA-like" evidence="12">
    <location>
        <begin position="21"/>
        <end position="61"/>
    </location>
</feature>
<evidence type="ECO:0000256" key="7">
    <source>
        <dbReference type="ARBA" id="ARBA00022691"/>
    </source>
</evidence>
<dbReference type="InterPro" id="IPR006700">
    <property type="entry name" value="RsmE"/>
</dbReference>
<evidence type="ECO:0000256" key="5">
    <source>
        <dbReference type="ARBA" id="ARBA00022603"/>
    </source>
</evidence>
<dbReference type="Pfam" id="PF04452">
    <property type="entry name" value="Methyltrans_RNA"/>
    <property type="match status" value="1"/>
</dbReference>
<keyword evidence="4 10" id="KW-0698">rRNA processing</keyword>
<gene>
    <name evidence="13" type="ORF">OD355_00965</name>
</gene>
<comment type="similarity">
    <text evidence="2 10">Belongs to the RNA methyltransferase RsmE family.</text>
</comment>
<protein>
    <recommendedName>
        <fullName evidence="10">Ribosomal RNA small subunit methyltransferase E</fullName>
        <ecNumber evidence="10">2.1.1.193</ecNumber>
    </recommendedName>
</protein>
<name>A0AAE3IJX3_9BACT</name>
<evidence type="ECO:0000256" key="10">
    <source>
        <dbReference type="PIRNR" id="PIRNR015601"/>
    </source>
</evidence>
<evidence type="ECO:0000256" key="1">
    <source>
        <dbReference type="ARBA" id="ARBA00004496"/>
    </source>
</evidence>
<keyword evidence="14" id="KW-1185">Reference proteome</keyword>
<organism evidence="13 14">
    <name type="scientific">Haoranjiania flava</name>
    <dbReference type="NCBI Taxonomy" id="1856322"/>
    <lineage>
        <taxon>Bacteria</taxon>
        <taxon>Pseudomonadati</taxon>
        <taxon>Bacteroidota</taxon>
        <taxon>Chitinophagia</taxon>
        <taxon>Chitinophagales</taxon>
        <taxon>Chitinophagaceae</taxon>
        <taxon>Haoranjiania</taxon>
    </lineage>
</organism>
<dbReference type="PANTHER" id="PTHR30027">
    <property type="entry name" value="RIBOSOMAL RNA SMALL SUBUNIT METHYLTRANSFERASE E"/>
    <property type="match status" value="1"/>
</dbReference>
<dbReference type="AlphaFoldDB" id="A0AAE3IJX3"/>
<dbReference type="CDD" id="cd18084">
    <property type="entry name" value="RsmE-like"/>
    <property type="match status" value="1"/>
</dbReference>
<dbReference type="Proteomes" id="UP001209317">
    <property type="component" value="Unassembled WGS sequence"/>
</dbReference>